<dbReference type="GO" id="GO:0042073">
    <property type="term" value="P:intraciliary transport"/>
    <property type="evidence" value="ECO:0007669"/>
    <property type="project" value="TreeGrafter"/>
</dbReference>
<dbReference type="GO" id="GO:0005815">
    <property type="term" value="C:microtubule organizing center"/>
    <property type="evidence" value="ECO:0007669"/>
    <property type="project" value="TreeGrafter"/>
</dbReference>
<dbReference type="GO" id="GO:0005794">
    <property type="term" value="C:Golgi apparatus"/>
    <property type="evidence" value="ECO:0007669"/>
    <property type="project" value="TreeGrafter"/>
</dbReference>
<feature type="region of interest" description="Disordered" evidence="6">
    <location>
        <begin position="149"/>
        <end position="170"/>
    </location>
</feature>
<dbReference type="Pfam" id="PF10498">
    <property type="entry name" value="IFT57"/>
    <property type="match status" value="1"/>
</dbReference>
<comment type="similarity">
    <text evidence="2">Belongs to the IFT57 family.</text>
</comment>
<dbReference type="AlphaFoldDB" id="A0A813UZJ1"/>
<dbReference type="EMBL" id="CAJNOQ010000734">
    <property type="protein sequence ID" value="CAF0833010.1"/>
    <property type="molecule type" value="Genomic_DNA"/>
</dbReference>
<dbReference type="EMBL" id="CAJOBC010000734">
    <property type="protein sequence ID" value="CAF3620081.1"/>
    <property type="molecule type" value="Genomic_DNA"/>
</dbReference>
<evidence type="ECO:0000313" key="7">
    <source>
        <dbReference type="EMBL" id="CAF0809630.1"/>
    </source>
</evidence>
<evidence type="ECO:0000256" key="5">
    <source>
        <dbReference type="SAM" id="Coils"/>
    </source>
</evidence>
<feature type="compositionally biased region" description="Basic and acidic residues" evidence="6">
    <location>
        <begin position="425"/>
        <end position="435"/>
    </location>
</feature>
<proteinExistence type="inferred from homology"/>
<feature type="compositionally biased region" description="Acidic residues" evidence="6">
    <location>
        <begin position="161"/>
        <end position="170"/>
    </location>
</feature>
<gene>
    <name evidence="8" type="ORF">GPM918_LOCUS5155</name>
    <name evidence="7" type="ORF">OVA965_LOCUS5078</name>
    <name evidence="10" type="ORF">SRO942_LOCUS5155</name>
    <name evidence="9" type="ORF">TMI583_LOCUS5076</name>
</gene>
<keyword evidence="4" id="KW-0966">Cell projection</keyword>
<dbReference type="GO" id="GO:0005929">
    <property type="term" value="C:cilium"/>
    <property type="evidence" value="ECO:0007669"/>
    <property type="project" value="UniProtKB-SubCell"/>
</dbReference>
<evidence type="ECO:0000313" key="9">
    <source>
        <dbReference type="EMBL" id="CAF3593418.1"/>
    </source>
</evidence>
<dbReference type="GO" id="GO:1905515">
    <property type="term" value="P:non-motile cilium assembly"/>
    <property type="evidence" value="ECO:0007669"/>
    <property type="project" value="TreeGrafter"/>
</dbReference>
<dbReference type="GO" id="GO:0030992">
    <property type="term" value="C:intraciliary transport particle B"/>
    <property type="evidence" value="ECO:0007669"/>
    <property type="project" value="TreeGrafter"/>
</dbReference>
<dbReference type="Proteomes" id="UP000677228">
    <property type="component" value="Unassembled WGS sequence"/>
</dbReference>
<dbReference type="Proteomes" id="UP000663829">
    <property type="component" value="Unassembled WGS sequence"/>
</dbReference>
<dbReference type="PANTHER" id="PTHR16011">
    <property type="entry name" value="IFT57/HIPPI"/>
    <property type="match status" value="1"/>
</dbReference>
<evidence type="ECO:0000313" key="11">
    <source>
        <dbReference type="Proteomes" id="UP000663829"/>
    </source>
</evidence>
<evidence type="ECO:0000256" key="4">
    <source>
        <dbReference type="ARBA" id="ARBA00023273"/>
    </source>
</evidence>
<evidence type="ECO:0000313" key="8">
    <source>
        <dbReference type="EMBL" id="CAF0833010.1"/>
    </source>
</evidence>
<reference evidence="8" key="1">
    <citation type="submission" date="2021-02" db="EMBL/GenBank/DDBJ databases">
        <authorList>
            <person name="Nowell W R."/>
        </authorList>
    </citation>
    <scope>NUCLEOTIDE SEQUENCE</scope>
</reference>
<evidence type="ECO:0000256" key="3">
    <source>
        <dbReference type="ARBA" id="ARBA00023069"/>
    </source>
</evidence>
<feature type="coiled-coil region" evidence="5">
    <location>
        <begin position="356"/>
        <end position="383"/>
    </location>
</feature>
<dbReference type="InterPro" id="IPR019530">
    <property type="entry name" value="Intra-flagellar_transport_57"/>
</dbReference>
<name>A0A813UZJ1_9BILA</name>
<organism evidence="8 11">
    <name type="scientific">Didymodactylos carnosus</name>
    <dbReference type="NCBI Taxonomy" id="1234261"/>
    <lineage>
        <taxon>Eukaryota</taxon>
        <taxon>Metazoa</taxon>
        <taxon>Spiralia</taxon>
        <taxon>Gnathifera</taxon>
        <taxon>Rotifera</taxon>
        <taxon>Eurotatoria</taxon>
        <taxon>Bdelloidea</taxon>
        <taxon>Philodinida</taxon>
        <taxon>Philodinidae</taxon>
        <taxon>Didymodactylos</taxon>
    </lineage>
</organism>
<keyword evidence="5" id="KW-0175">Coiled coil</keyword>
<comment type="subcellular location">
    <subcellularLocation>
        <location evidence="1">Cell projection</location>
        <location evidence="1">Cilium</location>
    </subcellularLocation>
</comment>
<evidence type="ECO:0008006" key="12">
    <source>
        <dbReference type="Google" id="ProtNLM"/>
    </source>
</evidence>
<comment type="caution">
    <text evidence="8">The sequence shown here is derived from an EMBL/GenBank/DDBJ whole genome shotgun (WGS) entry which is preliminary data.</text>
</comment>
<evidence type="ECO:0000256" key="6">
    <source>
        <dbReference type="SAM" id="MobiDB-lite"/>
    </source>
</evidence>
<dbReference type="EMBL" id="CAJNOK010001396">
    <property type="protein sequence ID" value="CAF0809630.1"/>
    <property type="molecule type" value="Genomic_DNA"/>
</dbReference>
<evidence type="ECO:0000256" key="1">
    <source>
        <dbReference type="ARBA" id="ARBA00004138"/>
    </source>
</evidence>
<dbReference type="OrthoDB" id="423881at2759"/>
<dbReference type="EMBL" id="CAJOBA010001396">
    <property type="protein sequence ID" value="CAF3593418.1"/>
    <property type="molecule type" value="Genomic_DNA"/>
</dbReference>
<keyword evidence="3" id="KW-0969">Cilium</keyword>
<evidence type="ECO:0000256" key="2">
    <source>
        <dbReference type="ARBA" id="ARBA00009415"/>
    </source>
</evidence>
<feature type="region of interest" description="Disordered" evidence="6">
    <location>
        <begin position="425"/>
        <end position="446"/>
    </location>
</feature>
<evidence type="ECO:0000313" key="10">
    <source>
        <dbReference type="EMBL" id="CAF3620081.1"/>
    </source>
</evidence>
<dbReference type="PANTHER" id="PTHR16011:SF0">
    <property type="entry name" value="INTRAFLAGELLAR TRANSPORT PROTEIN 57 HOMOLOG"/>
    <property type="match status" value="1"/>
</dbReference>
<dbReference type="Proteomes" id="UP000682733">
    <property type="component" value="Unassembled WGS sequence"/>
</dbReference>
<keyword evidence="11" id="KW-1185">Reference proteome</keyword>
<protein>
    <recommendedName>
        <fullName evidence="12">Intraflagellar transport protein 57 homolog</fullName>
    </recommendedName>
</protein>
<sequence length="446" mass="51903">MSEDPRASTAVSGVGGDLPDESPGANFQVFVDMQNLYNKLKLLNYDDEYVLKWRMKPISKIHFAIQTNAGDQLHSFIALASWLFQKAGFKYDKPSEDDDQSVLLQNIIGQFRKMGYEISFGANKLRSGSGESVIYILNRLADEAMKKANFTWRQPEKPEELPDDDQPKDEENEIDVNKIDEEMFNKDADNDEYEEDEPVLNMEALTKLGLRSGVEPEVRPELIMESTTDATEWKLEVERVLPQLKVTFKAENKVLTNIDFILNLCDYCQYFIFNFEDWRARQEQRLQHKNQIQTSLKDAELMLTRFHSDITKSLEKIITREQYINTNMQEYFQDFHHQQDILTQAKLHYRQCSSGITEKSQELQNLMSDLSRIREEMEETGQNVTDGGPLVKIKKAIEDINKDIVRVDVRIAVLEHTLMQSKVREKEEYNDEKQDNLLNAPDFETI</sequence>
<accession>A0A813UZJ1</accession>
<dbReference type="Proteomes" id="UP000681722">
    <property type="component" value="Unassembled WGS sequence"/>
</dbReference>